<name>A0A9N7ZCG4_PLEPL</name>
<accession>A0A9N7ZCG4</accession>
<gene>
    <name evidence="1" type="ORF">PLEPLA_LOCUS47107</name>
</gene>
<dbReference type="AlphaFoldDB" id="A0A9N7ZCG4"/>
<reference evidence="1" key="1">
    <citation type="submission" date="2020-03" db="EMBL/GenBank/DDBJ databases">
        <authorList>
            <person name="Weist P."/>
        </authorList>
    </citation>
    <scope>NUCLEOTIDE SEQUENCE</scope>
</reference>
<proteinExistence type="predicted"/>
<keyword evidence="2" id="KW-1185">Reference proteome</keyword>
<evidence type="ECO:0000313" key="1">
    <source>
        <dbReference type="EMBL" id="CAB1459270.1"/>
    </source>
</evidence>
<sequence length="105" mass="11449">MSEYPSDGESTDTRAMKVEHISYFYGEWEVLDGDSGGTAVKAVQGCITQRVIQSQSGSGSLQGENQSWLIGPEDRQGDAHIYYTSCWGPNRPKHIGHFAPTLAGL</sequence>
<dbReference type="EMBL" id="CADEAL010004424">
    <property type="protein sequence ID" value="CAB1459270.1"/>
    <property type="molecule type" value="Genomic_DNA"/>
</dbReference>
<evidence type="ECO:0000313" key="2">
    <source>
        <dbReference type="Proteomes" id="UP001153269"/>
    </source>
</evidence>
<dbReference type="Proteomes" id="UP001153269">
    <property type="component" value="Unassembled WGS sequence"/>
</dbReference>
<comment type="caution">
    <text evidence="1">The sequence shown here is derived from an EMBL/GenBank/DDBJ whole genome shotgun (WGS) entry which is preliminary data.</text>
</comment>
<protein>
    <submittedName>
        <fullName evidence="1">Uncharacterized protein</fullName>
    </submittedName>
</protein>
<organism evidence="1 2">
    <name type="scientific">Pleuronectes platessa</name>
    <name type="common">European plaice</name>
    <dbReference type="NCBI Taxonomy" id="8262"/>
    <lineage>
        <taxon>Eukaryota</taxon>
        <taxon>Metazoa</taxon>
        <taxon>Chordata</taxon>
        <taxon>Craniata</taxon>
        <taxon>Vertebrata</taxon>
        <taxon>Euteleostomi</taxon>
        <taxon>Actinopterygii</taxon>
        <taxon>Neopterygii</taxon>
        <taxon>Teleostei</taxon>
        <taxon>Neoteleostei</taxon>
        <taxon>Acanthomorphata</taxon>
        <taxon>Carangaria</taxon>
        <taxon>Pleuronectiformes</taxon>
        <taxon>Pleuronectoidei</taxon>
        <taxon>Pleuronectidae</taxon>
        <taxon>Pleuronectes</taxon>
    </lineage>
</organism>